<gene>
    <name evidence="1" type="ORF">JCM31826_13600</name>
</gene>
<sequence length="269" mass="30569">MLFLLGCKKNEINLVNLKDKSYSSPSFVENQNNIYDSIGILHNLCLDYLTTLEGFDTIDLGMNIKNFYDSYYNKDIDYHLDGNIIDSLASLSWYYSSSSNFDGLINLLIEQYDLSLNFKSYYDEILNILNREYDLENLEDIINEIKYLENTIISSNNLIDYELKLILGMTSVFRHSLFYWTEIMKGDISNPFYPYVLNYINSDNLISNARIPWGKILKGFAVVTADVAGYACDYLIGGYLGGGILGYAVGAYTGGQISTYGSALVRENL</sequence>
<protein>
    <submittedName>
        <fullName evidence="1">Uncharacterized protein</fullName>
    </submittedName>
</protein>
<organism evidence="1 2">
    <name type="scientific">Thermaurantimonas aggregans</name>
    <dbReference type="NCBI Taxonomy" id="2173829"/>
    <lineage>
        <taxon>Bacteria</taxon>
        <taxon>Pseudomonadati</taxon>
        <taxon>Bacteroidota</taxon>
        <taxon>Flavobacteriia</taxon>
        <taxon>Flavobacteriales</taxon>
        <taxon>Schleiferiaceae</taxon>
        <taxon>Thermaurantimonas</taxon>
    </lineage>
</organism>
<reference evidence="1 2" key="1">
    <citation type="submission" date="2018-11" db="EMBL/GenBank/DDBJ databases">
        <title>Schleiferia aggregans sp. nov., a moderately thermophilic heterotrophic bacterium isolated from microbial mats at a terrestrial hot spring.</title>
        <authorList>
            <person name="Iino T."/>
            <person name="Ohkuma M."/>
            <person name="Haruta S."/>
        </authorList>
    </citation>
    <scope>NUCLEOTIDE SEQUENCE [LARGE SCALE GENOMIC DNA]</scope>
    <source>
        <strain evidence="1 2">LA</strain>
    </source>
</reference>
<comment type="caution">
    <text evidence="1">The sequence shown here is derived from an EMBL/GenBank/DDBJ whole genome shotgun (WGS) entry which is preliminary data.</text>
</comment>
<dbReference type="RefSeq" id="WP_124397943.1">
    <property type="nucleotide sequence ID" value="NZ_BHZE01000012.1"/>
</dbReference>
<accession>A0A401XLK9</accession>
<dbReference type="AlphaFoldDB" id="A0A401XLK9"/>
<dbReference type="Proteomes" id="UP000286715">
    <property type="component" value="Unassembled WGS sequence"/>
</dbReference>
<name>A0A401XLK9_9FLAO</name>
<evidence type="ECO:0000313" key="1">
    <source>
        <dbReference type="EMBL" id="GCD77878.1"/>
    </source>
</evidence>
<keyword evidence="2" id="KW-1185">Reference proteome</keyword>
<evidence type="ECO:0000313" key="2">
    <source>
        <dbReference type="Proteomes" id="UP000286715"/>
    </source>
</evidence>
<proteinExistence type="predicted"/>
<dbReference type="EMBL" id="BHZE01000012">
    <property type="protein sequence ID" value="GCD77878.1"/>
    <property type="molecule type" value="Genomic_DNA"/>
</dbReference>